<evidence type="ECO:0000313" key="2">
    <source>
        <dbReference type="RefSeq" id="XP_029283757.1"/>
    </source>
</evidence>
<dbReference type="KEGG" id="cgob:115005926"/>
<dbReference type="Proteomes" id="UP000504630">
    <property type="component" value="Unplaced"/>
</dbReference>
<keyword evidence="1" id="KW-1185">Reference proteome</keyword>
<dbReference type="AlphaFoldDB" id="A0A6J2PF48"/>
<dbReference type="RefSeq" id="XP_029283762.1">
    <property type="nucleotide sequence ID" value="XM_029427902.1"/>
</dbReference>
<dbReference type="RefSeq" id="XP_029283758.1">
    <property type="nucleotide sequence ID" value="XM_029427898.1"/>
</dbReference>
<sequence>MSGCGLQEVGRENSTALVDMYNSSHSVEQFLHSPDVMIPLYATNIEDPQEELCFSFDIDGVVLEISALAAIKSSVHYLKMPHFESRHLIHKFHHLKKHLPLQGLSGNAMKCLRAMLGVTLGHVDGGYFLDLAAVPRDLKQPDMRLADEKWLREVVLEILNAIRADFVAKLRALPVREKSRPTIQKNSLCQLDKMNILAQDQEFILQILDTCIQRTVDSHHFRIIVTLQKYGMKDRRTINVEEIVDTAHITSMSVHAACNVKAKDQNVAMLWSRSGLQDLVGVQGSLFTAMGMHEAVNFQTCTDHRMMDISRELRQLCVPASIIFLQLYVDSPHLHIRNPFKHPVSGVIATCGLSHPQFWKAMTSRAMGYLDHMEDLAEKMLCPFVLRMEQVAVFGGSQGIPSMLVPAEFFSLRKVRYFFYKNPVVIPIGRAEDGLTLMEILHNVVIFLVRSLRQLFNQHANVGGYKPSWQAFQFELALEEFFYGHPLCHTDYQLTVSLGTSSTNPNSLTNERGFLGLAPYNSASVGETSPPLRHWTRDDLQVTRIERLFPLSNTLEAEPPVIGAALVFVLLGDLYKRNDRLSIPMLQGPQCPGTLKGHVTLEKFCQELATRDAFPPPCTFRRARELITRAGKDVKTCLESGFIEHNIRFFADVKFRDTNKSKRITWNFKDYVEVHPDDQAPSLDSRAASMVGDICIEIERRDLAYPRNTERYREHGMPWLLAVMRRLPATLGKDKTFKVLTFISCVALVMNGDYISYQHLATLMKDMQMAQSDLQKLQIQSQFLLPKVYKMSIWRLHDAIPWRMVLRRNPPALPPQKRPEEEVIIQPYEDVQAVDEAYQHTPCTSRSKFLPDTKRTVWSSMEMSFVNLDTETSMEEAYRDYLDKCKRADIPARTKTSFRFKRKKMTEDD</sequence>
<reference evidence="2 3" key="1">
    <citation type="submission" date="2025-04" db="UniProtKB">
        <authorList>
            <consortium name="RefSeq"/>
        </authorList>
    </citation>
    <scope>IDENTIFICATION</scope>
</reference>
<dbReference type="RefSeq" id="XP_029283757.1">
    <property type="nucleotide sequence ID" value="XM_029427897.1"/>
</dbReference>
<dbReference type="OrthoDB" id="8541140at2759"/>
<name>A0A6J2PF48_COTGO</name>
<protein>
    <submittedName>
        <fullName evidence="2 3">Uncharacterized protein LOC115005926</fullName>
    </submittedName>
</protein>
<gene>
    <name evidence="2 3 4 5" type="primary">LOC115005926</name>
</gene>
<accession>A0A6J2PF48</accession>
<dbReference type="GeneID" id="115005926"/>
<evidence type="ECO:0000313" key="5">
    <source>
        <dbReference type="RefSeq" id="XP_029283762.1"/>
    </source>
</evidence>
<evidence type="ECO:0000313" key="3">
    <source>
        <dbReference type="RefSeq" id="XP_029283758.1"/>
    </source>
</evidence>
<organism evidence="1 5">
    <name type="scientific">Cottoperca gobio</name>
    <name type="common">Frogmouth</name>
    <name type="synonym">Aphritis gobio</name>
    <dbReference type="NCBI Taxonomy" id="56716"/>
    <lineage>
        <taxon>Eukaryota</taxon>
        <taxon>Metazoa</taxon>
        <taxon>Chordata</taxon>
        <taxon>Craniata</taxon>
        <taxon>Vertebrata</taxon>
        <taxon>Euteleostomi</taxon>
        <taxon>Actinopterygii</taxon>
        <taxon>Neopterygii</taxon>
        <taxon>Teleostei</taxon>
        <taxon>Neoteleostei</taxon>
        <taxon>Acanthomorphata</taxon>
        <taxon>Eupercaria</taxon>
        <taxon>Perciformes</taxon>
        <taxon>Notothenioidei</taxon>
        <taxon>Bovichtidae</taxon>
        <taxon>Cottoperca</taxon>
    </lineage>
</organism>
<evidence type="ECO:0000313" key="1">
    <source>
        <dbReference type="Proteomes" id="UP000504630"/>
    </source>
</evidence>
<dbReference type="RefSeq" id="XP_029283761.1">
    <property type="nucleotide sequence ID" value="XM_029427901.1"/>
</dbReference>
<evidence type="ECO:0000313" key="4">
    <source>
        <dbReference type="RefSeq" id="XP_029283761.1"/>
    </source>
</evidence>
<proteinExistence type="predicted"/>